<evidence type="ECO:0000256" key="2">
    <source>
        <dbReference type="ARBA" id="ARBA00023015"/>
    </source>
</evidence>
<keyword evidence="7" id="KW-1185">Reference proteome</keyword>
<evidence type="ECO:0000256" key="4">
    <source>
        <dbReference type="ARBA" id="ARBA00023163"/>
    </source>
</evidence>
<evidence type="ECO:0000313" key="7">
    <source>
        <dbReference type="Proteomes" id="UP001595528"/>
    </source>
</evidence>
<dbReference type="InterPro" id="IPR005119">
    <property type="entry name" value="LysR_subst-bd"/>
</dbReference>
<keyword evidence="3" id="KW-0238">DNA-binding</keyword>
<dbReference type="SUPFAM" id="SSF46785">
    <property type="entry name" value="Winged helix' DNA-binding domain"/>
    <property type="match status" value="1"/>
</dbReference>
<dbReference type="PANTHER" id="PTHR30537:SF74">
    <property type="entry name" value="HTH-TYPE TRANSCRIPTIONAL REGULATOR TRPI"/>
    <property type="match status" value="1"/>
</dbReference>
<evidence type="ECO:0000313" key="6">
    <source>
        <dbReference type="EMBL" id="MFC3230112.1"/>
    </source>
</evidence>
<organism evidence="6 7">
    <name type="scientific">Marinibaculum pumilum</name>
    <dbReference type="NCBI Taxonomy" id="1766165"/>
    <lineage>
        <taxon>Bacteria</taxon>
        <taxon>Pseudomonadati</taxon>
        <taxon>Pseudomonadota</taxon>
        <taxon>Alphaproteobacteria</taxon>
        <taxon>Rhodospirillales</taxon>
        <taxon>Rhodospirillaceae</taxon>
        <taxon>Marinibaculum</taxon>
    </lineage>
</organism>
<dbReference type="Gene3D" id="3.40.190.10">
    <property type="entry name" value="Periplasmic binding protein-like II"/>
    <property type="match status" value="2"/>
</dbReference>
<accession>A0ABV7L655</accession>
<evidence type="ECO:0000256" key="3">
    <source>
        <dbReference type="ARBA" id="ARBA00023125"/>
    </source>
</evidence>
<dbReference type="PROSITE" id="PS50931">
    <property type="entry name" value="HTH_LYSR"/>
    <property type="match status" value="1"/>
</dbReference>
<reference evidence="7" key="1">
    <citation type="journal article" date="2019" name="Int. J. Syst. Evol. Microbiol.">
        <title>The Global Catalogue of Microorganisms (GCM) 10K type strain sequencing project: providing services to taxonomists for standard genome sequencing and annotation.</title>
        <authorList>
            <consortium name="The Broad Institute Genomics Platform"/>
            <consortium name="The Broad Institute Genome Sequencing Center for Infectious Disease"/>
            <person name="Wu L."/>
            <person name="Ma J."/>
        </authorList>
    </citation>
    <scope>NUCLEOTIDE SEQUENCE [LARGE SCALE GENOMIC DNA]</scope>
    <source>
        <strain evidence="7">KCTC 42964</strain>
    </source>
</reference>
<protein>
    <submittedName>
        <fullName evidence="6">Transcriptional regulator GcvA</fullName>
    </submittedName>
</protein>
<dbReference type="InterPro" id="IPR036388">
    <property type="entry name" value="WH-like_DNA-bd_sf"/>
</dbReference>
<dbReference type="CDD" id="cd08432">
    <property type="entry name" value="PBP2_GcdR_TrpI_HvrB_AmpR_like"/>
    <property type="match status" value="1"/>
</dbReference>
<evidence type="ECO:0000256" key="1">
    <source>
        <dbReference type="ARBA" id="ARBA00009437"/>
    </source>
</evidence>
<dbReference type="PRINTS" id="PR00039">
    <property type="entry name" value="HTHLYSR"/>
</dbReference>
<name>A0ABV7L655_9PROT</name>
<proteinExistence type="inferred from homology"/>
<keyword evidence="2" id="KW-0805">Transcription regulation</keyword>
<dbReference type="Gene3D" id="1.10.10.10">
    <property type="entry name" value="Winged helix-like DNA-binding domain superfamily/Winged helix DNA-binding domain"/>
    <property type="match status" value="1"/>
</dbReference>
<gene>
    <name evidence="6" type="ORF">ACFOGJ_22875</name>
</gene>
<comment type="similarity">
    <text evidence="1">Belongs to the LysR transcriptional regulatory family.</text>
</comment>
<dbReference type="InterPro" id="IPR000847">
    <property type="entry name" value="LysR_HTH_N"/>
</dbReference>
<keyword evidence="4" id="KW-0804">Transcription</keyword>
<dbReference type="EMBL" id="JBHRTR010000036">
    <property type="protein sequence ID" value="MFC3230112.1"/>
    <property type="molecule type" value="Genomic_DNA"/>
</dbReference>
<dbReference type="InterPro" id="IPR036390">
    <property type="entry name" value="WH_DNA-bd_sf"/>
</dbReference>
<dbReference type="PANTHER" id="PTHR30537">
    <property type="entry name" value="HTH-TYPE TRANSCRIPTIONAL REGULATOR"/>
    <property type="match status" value="1"/>
</dbReference>
<evidence type="ECO:0000259" key="5">
    <source>
        <dbReference type="PROSITE" id="PS50931"/>
    </source>
</evidence>
<dbReference type="RefSeq" id="WP_379904968.1">
    <property type="nucleotide sequence ID" value="NZ_JBHRTR010000036.1"/>
</dbReference>
<sequence length="301" mass="33408">MSVRLPSLTGLRAFEAAARHLSFTRAAEELNVTQTAISHQIRRLEDQLGLKLFVRRHRALALTQAGAAYLPAVSGAFEDLRRATARVTAARDEGVLTVSTLPTLAAKWLVPRLMEFQTRHPDIEVRLTTSPQLVDLRRDDVDLAIRWGHGQWPGLRADYLMNDELFPVCAPSYAETVGALDSPADLANHTLLHVSPNPESWRQWLTAAGFPDLEGKRNITFDLQLTALEAAMDGMGVAIGRARTVERDLQAGRLVRPFALASPANAGFYVCAPEEESEIPKIVRFREWVMEVARRSPTLEA</sequence>
<dbReference type="Pfam" id="PF03466">
    <property type="entry name" value="LysR_substrate"/>
    <property type="match status" value="1"/>
</dbReference>
<dbReference type="NCBIfam" id="NF008352">
    <property type="entry name" value="PRK11139.1"/>
    <property type="match status" value="1"/>
</dbReference>
<dbReference type="Proteomes" id="UP001595528">
    <property type="component" value="Unassembled WGS sequence"/>
</dbReference>
<dbReference type="SUPFAM" id="SSF53850">
    <property type="entry name" value="Periplasmic binding protein-like II"/>
    <property type="match status" value="1"/>
</dbReference>
<dbReference type="InterPro" id="IPR058163">
    <property type="entry name" value="LysR-type_TF_proteobact-type"/>
</dbReference>
<feature type="domain" description="HTH lysR-type" evidence="5">
    <location>
        <begin position="6"/>
        <end position="63"/>
    </location>
</feature>
<dbReference type="Pfam" id="PF00126">
    <property type="entry name" value="HTH_1"/>
    <property type="match status" value="1"/>
</dbReference>
<comment type="caution">
    <text evidence="6">The sequence shown here is derived from an EMBL/GenBank/DDBJ whole genome shotgun (WGS) entry which is preliminary data.</text>
</comment>